<keyword evidence="2" id="KW-1185">Reference proteome</keyword>
<dbReference type="Proteomes" id="UP000799754">
    <property type="component" value="Unassembled WGS sequence"/>
</dbReference>
<dbReference type="EMBL" id="MU006731">
    <property type="protein sequence ID" value="KAF2624378.1"/>
    <property type="molecule type" value="Genomic_DNA"/>
</dbReference>
<gene>
    <name evidence="1" type="ORF">BU25DRAFT_442057</name>
</gene>
<reference evidence="1" key="1">
    <citation type="journal article" date="2020" name="Stud. Mycol.">
        <title>101 Dothideomycetes genomes: a test case for predicting lifestyles and emergence of pathogens.</title>
        <authorList>
            <person name="Haridas S."/>
            <person name="Albert R."/>
            <person name="Binder M."/>
            <person name="Bloem J."/>
            <person name="Labutti K."/>
            <person name="Salamov A."/>
            <person name="Andreopoulos B."/>
            <person name="Baker S."/>
            <person name="Barry K."/>
            <person name="Bills G."/>
            <person name="Bluhm B."/>
            <person name="Cannon C."/>
            <person name="Castanera R."/>
            <person name="Culley D."/>
            <person name="Daum C."/>
            <person name="Ezra D."/>
            <person name="Gonzalez J."/>
            <person name="Henrissat B."/>
            <person name="Kuo A."/>
            <person name="Liang C."/>
            <person name="Lipzen A."/>
            <person name="Lutzoni F."/>
            <person name="Magnuson J."/>
            <person name="Mondo S."/>
            <person name="Nolan M."/>
            <person name="Ohm R."/>
            <person name="Pangilinan J."/>
            <person name="Park H.-J."/>
            <person name="Ramirez L."/>
            <person name="Alfaro M."/>
            <person name="Sun H."/>
            <person name="Tritt A."/>
            <person name="Yoshinaga Y."/>
            <person name="Zwiers L.-H."/>
            <person name="Turgeon B."/>
            <person name="Goodwin S."/>
            <person name="Spatafora J."/>
            <person name="Crous P."/>
            <person name="Grigoriev I."/>
        </authorList>
    </citation>
    <scope>NUCLEOTIDE SEQUENCE</scope>
    <source>
        <strain evidence="1">CBS 525.71</strain>
    </source>
</reference>
<proteinExistence type="predicted"/>
<comment type="caution">
    <text evidence="1">The sequence shown here is derived from an EMBL/GenBank/DDBJ whole genome shotgun (WGS) entry which is preliminary data.</text>
</comment>
<sequence length="238" mass="26413">MTEEIDYNIVKWQAQLTSKIHRDLYPLLDPHNNPALSAAADKIASTWVIAGSAGVVITGRNADKLRKVEEQLELLKKSEFPGEPRTRVLSVPADVTKETKVANLWSRAGKERGQVNVVVNNAGTLTQAKTGEDAPANLWRDFEVNVKGAQLNIHHFLARLPSSSTGTVLDISTGILGETYPNFASISPANSLWLCTERAEWLRGGLVSVNWDFEEMEEHREEIWRRFGKGGHSWAGKS</sequence>
<name>A0ACB6RRF1_9PLEO</name>
<evidence type="ECO:0000313" key="2">
    <source>
        <dbReference type="Proteomes" id="UP000799754"/>
    </source>
</evidence>
<protein>
    <submittedName>
        <fullName evidence="1">Uncharacterized protein</fullName>
    </submittedName>
</protein>
<organism evidence="1 2">
    <name type="scientific">Macroventuria anomochaeta</name>
    <dbReference type="NCBI Taxonomy" id="301207"/>
    <lineage>
        <taxon>Eukaryota</taxon>
        <taxon>Fungi</taxon>
        <taxon>Dikarya</taxon>
        <taxon>Ascomycota</taxon>
        <taxon>Pezizomycotina</taxon>
        <taxon>Dothideomycetes</taxon>
        <taxon>Pleosporomycetidae</taxon>
        <taxon>Pleosporales</taxon>
        <taxon>Pleosporineae</taxon>
        <taxon>Didymellaceae</taxon>
        <taxon>Macroventuria</taxon>
    </lineage>
</organism>
<accession>A0ACB6RRF1</accession>
<evidence type="ECO:0000313" key="1">
    <source>
        <dbReference type="EMBL" id="KAF2624378.1"/>
    </source>
</evidence>